<dbReference type="PANTHER" id="PTHR33223">
    <property type="entry name" value="CCHC-TYPE DOMAIN-CONTAINING PROTEIN"/>
    <property type="match status" value="1"/>
</dbReference>
<sequence length="162" mass="18807">MQTRSKLLQQQIQEKGRLLVLCYPEDEDPAETKSPHRREPQECMRSEVYDKESDLREFLLKYEATVESNGRGSAIKAKAFIMAVNISVQHWYTSIPKGHIYSWSQLRSKLLTSFLGLKTLELTSCNFHNCKQGEKETLQEYMQCIFKMRAKALNVADLTIIE</sequence>
<dbReference type="AlphaFoldDB" id="A0A3L6QH53"/>
<organism evidence="2 3">
    <name type="scientific">Panicum miliaceum</name>
    <name type="common">Proso millet</name>
    <name type="synonym">Broomcorn millet</name>
    <dbReference type="NCBI Taxonomy" id="4540"/>
    <lineage>
        <taxon>Eukaryota</taxon>
        <taxon>Viridiplantae</taxon>
        <taxon>Streptophyta</taxon>
        <taxon>Embryophyta</taxon>
        <taxon>Tracheophyta</taxon>
        <taxon>Spermatophyta</taxon>
        <taxon>Magnoliopsida</taxon>
        <taxon>Liliopsida</taxon>
        <taxon>Poales</taxon>
        <taxon>Poaceae</taxon>
        <taxon>PACMAD clade</taxon>
        <taxon>Panicoideae</taxon>
        <taxon>Panicodae</taxon>
        <taxon>Paniceae</taxon>
        <taxon>Panicinae</taxon>
        <taxon>Panicum</taxon>
        <taxon>Panicum sect. Panicum</taxon>
    </lineage>
</organism>
<dbReference type="PANTHER" id="PTHR33223:SF10">
    <property type="entry name" value="AMINOTRANSFERASE-LIKE PLANT MOBILE DOMAIN-CONTAINING PROTEIN"/>
    <property type="match status" value="1"/>
</dbReference>
<dbReference type="Pfam" id="PF03732">
    <property type="entry name" value="Retrotrans_gag"/>
    <property type="match status" value="1"/>
</dbReference>
<dbReference type="InterPro" id="IPR005162">
    <property type="entry name" value="Retrotrans_gag_dom"/>
</dbReference>
<proteinExistence type="predicted"/>
<dbReference type="EMBL" id="PQIB02000012">
    <property type="protein sequence ID" value="RLM79135.1"/>
    <property type="molecule type" value="Genomic_DNA"/>
</dbReference>
<keyword evidence="3" id="KW-1185">Reference proteome</keyword>
<evidence type="ECO:0000259" key="1">
    <source>
        <dbReference type="Pfam" id="PF03732"/>
    </source>
</evidence>
<gene>
    <name evidence="2" type="ORF">C2845_PM12G14620</name>
</gene>
<reference evidence="3" key="1">
    <citation type="journal article" date="2019" name="Nat. Commun.">
        <title>The genome of broomcorn millet.</title>
        <authorList>
            <person name="Zou C."/>
            <person name="Miki D."/>
            <person name="Li D."/>
            <person name="Tang Q."/>
            <person name="Xiao L."/>
            <person name="Rajput S."/>
            <person name="Deng P."/>
            <person name="Jia W."/>
            <person name="Huang R."/>
            <person name="Zhang M."/>
            <person name="Sun Y."/>
            <person name="Hu J."/>
            <person name="Fu X."/>
            <person name="Schnable P.S."/>
            <person name="Li F."/>
            <person name="Zhang H."/>
            <person name="Feng B."/>
            <person name="Zhu X."/>
            <person name="Liu R."/>
            <person name="Schnable J.C."/>
            <person name="Zhu J.-K."/>
            <person name="Zhang H."/>
        </authorList>
    </citation>
    <scope>NUCLEOTIDE SEQUENCE [LARGE SCALE GENOMIC DNA]</scope>
</reference>
<dbReference type="STRING" id="4540.A0A3L6QH53"/>
<protein>
    <recommendedName>
        <fullName evidence="1">Retrotransposon gag domain-containing protein</fullName>
    </recommendedName>
</protein>
<comment type="caution">
    <text evidence="2">The sequence shown here is derived from an EMBL/GenBank/DDBJ whole genome shotgun (WGS) entry which is preliminary data.</text>
</comment>
<evidence type="ECO:0000313" key="3">
    <source>
        <dbReference type="Proteomes" id="UP000275267"/>
    </source>
</evidence>
<dbReference type="Proteomes" id="UP000275267">
    <property type="component" value="Unassembled WGS sequence"/>
</dbReference>
<feature type="domain" description="Retrotransposon gag" evidence="1">
    <location>
        <begin position="88"/>
        <end position="144"/>
    </location>
</feature>
<evidence type="ECO:0000313" key="2">
    <source>
        <dbReference type="EMBL" id="RLM79135.1"/>
    </source>
</evidence>
<accession>A0A3L6QH53</accession>
<name>A0A3L6QH53_PANMI</name>